<protein>
    <submittedName>
        <fullName evidence="8">Marvel domain</fullName>
    </submittedName>
</protein>
<keyword evidence="2 5" id="KW-0812">Transmembrane</keyword>
<dbReference type="AlphaFoldDB" id="A0A5E4MPZ0"/>
<name>A0A5E4MPZ0_9HEMI</name>
<feature type="transmembrane region" description="Helical" evidence="6">
    <location>
        <begin position="137"/>
        <end position="159"/>
    </location>
</feature>
<accession>A0A5E4MPZ0</accession>
<feature type="transmembrane region" description="Helical" evidence="6">
    <location>
        <begin position="69"/>
        <end position="92"/>
    </location>
</feature>
<dbReference type="PROSITE" id="PS51225">
    <property type="entry name" value="MARVEL"/>
    <property type="match status" value="1"/>
</dbReference>
<evidence type="ECO:0000256" key="5">
    <source>
        <dbReference type="PROSITE-ProRule" id="PRU00581"/>
    </source>
</evidence>
<evidence type="ECO:0000256" key="3">
    <source>
        <dbReference type="ARBA" id="ARBA00022989"/>
    </source>
</evidence>
<keyword evidence="9" id="KW-1185">Reference proteome</keyword>
<dbReference type="OrthoDB" id="6481667at2759"/>
<proteinExistence type="predicted"/>
<dbReference type="PANTHER" id="PTHR22776">
    <property type="entry name" value="MARVEL-CONTAINING POTENTIAL LIPID RAFT-ASSOCIATED PROTEIN"/>
    <property type="match status" value="1"/>
</dbReference>
<evidence type="ECO:0000256" key="4">
    <source>
        <dbReference type="ARBA" id="ARBA00023136"/>
    </source>
</evidence>
<evidence type="ECO:0000259" key="7">
    <source>
        <dbReference type="PROSITE" id="PS51225"/>
    </source>
</evidence>
<feature type="transmembrane region" description="Helical" evidence="6">
    <location>
        <begin position="104"/>
        <end position="125"/>
    </location>
</feature>
<feature type="transmembrane region" description="Helical" evidence="6">
    <location>
        <begin position="30"/>
        <end position="49"/>
    </location>
</feature>
<comment type="subcellular location">
    <subcellularLocation>
        <location evidence="1">Membrane</location>
        <topology evidence="1">Multi-pass membrane protein</topology>
    </subcellularLocation>
</comment>
<evidence type="ECO:0000256" key="6">
    <source>
        <dbReference type="SAM" id="Phobius"/>
    </source>
</evidence>
<gene>
    <name evidence="8" type="ORF">CINCED_3A002612</name>
</gene>
<reference evidence="8 9" key="1">
    <citation type="submission" date="2019-08" db="EMBL/GenBank/DDBJ databases">
        <authorList>
            <person name="Alioto T."/>
            <person name="Alioto T."/>
            <person name="Gomez Garrido J."/>
        </authorList>
    </citation>
    <scope>NUCLEOTIDE SEQUENCE [LARGE SCALE GENOMIC DNA]</scope>
</reference>
<evidence type="ECO:0000313" key="8">
    <source>
        <dbReference type="EMBL" id="VVC34366.1"/>
    </source>
</evidence>
<sequence>MSHTVTVTRTTTSTTSAIILNTGYVKSVPGLLKLAEVILGGIILALLIFNKENLCSSWVYGAHNAQLFFWAVITTFFTTSFLLLISCLLSISTGPIISKTNFEFIYHGAGFILLLVASVFLLLDANEHSSRNPRNHFVVASVLGLIMAAFYLLSSIWGYRSYRGP</sequence>
<dbReference type="Pfam" id="PF01284">
    <property type="entry name" value="MARVEL"/>
    <property type="match status" value="1"/>
</dbReference>
<evidence type="ECO:0000256" key="2">
    <source>
        <dbReference type="ARBA" id="ARBA00022692"/>
    </source>
</evidence>
<dbReference type="PANTHER" id="PTHR22776:SF92">
    <property type="entry name" value="LD04844P"/>
    <property type="match status" value="1"/>
</dbReference>
<dbReference type="InterPro" id="IPR008253">
    <property type="entry name" value="Marvel"/>
</dbReference>
<evidence type="ECO:0000313" key="9">
    <source>
        <dbReference type="Proteomes" id="UP000325440"/>
    </source>
</evidence>
<dbReference type="Proteomes" id="UP000325440">
    <property type="component" value="Unassembled WGS sequence"/>
</dbReference>
<organism evidence="8 9">
    <name type="scientific">Cinara cedri</name>
    <dbReference type="NCBI Taxonomy" id="506608"/>
    <lineage>
        <taxon>Eukaryota</taxon>
        <taxon>Metazoa</taxon>
        <taxon>Ecdysozoa</taxon>
        <taxon>Arthropoda</taxon>
        <taxon>Hexapoda</taxon>
        <taxon>Insecta</taxon>
        <taxon>Pterygota</taxon>
        <taxon>Neoptera</taxon>
        <taxon>Paraneoptera</taxon>
        <taxon>Hemiptera</taxon>
        <taxon>Sternorrhyncha</taxon>
        <taxon>Aphidomorpha</taxon>
        <taxon>Aphidoidea</taxon>
        <taxon>Aphididae</taxon>
        <taxon>Lachninae</taxon>
        <taxon>Cinara</taxon>
    </lineage>
</organism>
<dbReference type="GO" id="GO:0016020">
    <property type="term" value="C:membrane"/>
    <property type="evidence" value="ECO:0007669"/>
    <property type="project" value="UniProtKB-SubCell"/>
</dbReference>
<dbReference type="InterPro" id="IPR050578">
    <property type="entry name" value="MARVEL-CKLF_proteins"/>
</dbReference>
<evidence type="ECO:0000256" key="1">
    <source>
        <dbReference type="ARBA" id="ARBA00004141"/>
    </source>
</evidence>
<keyword evidence="4 5" id="KW-0472">Membrane</keyword>
<keyword evidence="3 6" id="KW-1133">Transmembrane helix</keyword>
<dbReference type="EMBL" id="CABPRJ010000992">
    <property type="protein sequence ID" value="VVC34366.1"/>
    <property type="molecule type" value="Genomic_DNA"/>
</dbReference>
<feature type="domain" description="MARVEL" evidence="7">
    <location>
        <begin position="24"/>
        <end position="163"/>
    </location>
</feature>